<dbReference type="SUPFAM" id="SSF53187">
    <property type="entry name" value="Zn-dependent exopeptidases"/>
    <property type="match status" value="1"/>
</dbReference>
<dbReference type="InterPro" id="IPR036264">
    <property type="entry name" value="Bact_exopeptidase_dim_dom"/>
</dbReference>
<feature type="binding site" evidence="1">
    <location>
        <position position="164"/>
    </location>
    <ligand>
        <name>Mn(2+)</name>
        <dbReference type="ChEBI" id="CHEBI:29035"/>
        <label>2</label>
    </ligand>
</feature>
<proteinExistence type="predicted"/>
<dbReference type="SUPFAM" id="SSF55031">
    <property type="entry name" value="Bacterial exopeptidase dimerisation domain"/>
    <property type="match status" value="1"/>
</dbReference>
<dbReference type="InterPro" id="IPR002933">
    <property type="entry name" value="Peptidase_M20"/>
</dbReference>
<dbReference type="InterPro" id="IPR011650">
    <property type="entry name" value="Peptidase_M20_dimer"/>
</dbReference>
<dbReference type="RefSeq" id="WP_120762209.1">
    <property type="nucleotide sequence ID" value="NZ_CP032630.1"/>
</dbReference>
<dbReference type="PANTHER" id="PTHR11014:SF63">
    <property type="entry name" value="METALLOPEPTIDASE, PUTATIVE (AFU_ORTHOLOGUE AFUA_6G09600)-RELATED"/>
    <property type="match status" value="1"/>
</dbReference>
<gene>
    <name evidence="3" type="ORF">D7I47_06040</name>
</gene>
<dbReference type="EMBL" id="CP032630">
    <property type="protein sequence ID" value="AYF97861.1"/>
    <property type="molecule type" value="Genomic_DNA"/>
</dbReference>
<dbReference type="Gene3D" id="3.40.630.10">
    <property type="entry name" value="Zn peptidases"/>
    <property type="match status" value="1"/>
</dbReference>
<evidence type="ECO:0000313" key="3">
    <source>
        <dbReference type="EMBL" id="AYF97861.1"/>
    </source>
</evidence>
<name>A0A387B7T9_9MICO</name>
<evidence type="ECO:0000313" key="4">
    <source>
        <dbReference type="Proteomes" id="UP000278886"/>
    </source>
</evidence>
<sequence>MTAFTADAALGEELVALRRRLHAHPEVGLQTPRTQAVLLEALDGLGLELTTGRALTSVTGVLRGALPGPTVLLRADMDGLPVTETTGLEFASADGTMHACGHDLHMAGLVGAARMLAARRAELPGTVVFMFEPGEEGFAGARTMIEEGVLEASGERPVAAYTIHVDCVTPFGSAVTRTGTIMASASVLRIRVAGTGGHAAYPHHAVDPVPVAAEIVLAIQTFAARRIPAVDPAVISVTRISSDSLASNVLAASVDLEANIRTLSRGALATIRGELPTLVTAIGEAHGCTMTVEFVDSYPVTVNDPAETARVLEVLGERYGDRLVLLPEPGMASEDFAFVLEEVPGTLVFLGVQAEGATAPMHSEGAVFDDSGLAEHAATFAELAWRRLHDIR</sequence>
<accession>A0A387B7T9</accession>
<protein>
    <submittedName>
        <fullName evidence="3">Amidohydrolase</fullName>
    </submittedName>
</protein>
<keyword evidence="1" id="KW-0479">Metal-binding</keyword>
<feature type="binding site" evidence="1">
    <location>
        <position position="102"/>
    </location>
    <ligand>
        <name>Mn(2+)</name>
        <dbReference type="ChEBI" id="CHEBI:29035"/>
        <label>2</label>
    </ligand>
</feature>
<feature type="domain" description="Peptidase M20 dimerisation" evidence="2">
    <location>
        <begin position="189"/>
        <end position="279"/>
    </location>
</feature>
<feature type="binding site" evidence="1">
    <location>
        <position position="362"/>
    </location>
    <ligand>
        <name>Mn(2+)</name>
        <dbReference type="ChEBI" id="CHEBI:29035"/>
        <label>2</label>
    </ligand>
</feature>
<dbReference type="PANTHER" id="PTHR11014">
    <property type="entry name" value="PEPTIDASE M20 FAMILY MEMBER"/>
    <property type="match status" value="1"/>
</dbReference>
<dbReference type="InterPro" id="IPR017439">
    <property type="entry name" value="Amidohydrolase"/>
</dbReference>
<dbReference type="CDD" id="cd03886">
    <property type="entry name" value="M20_Acy1"/>
    <property type="match status" value="1"/>
</dbReference>
<dbReference type="GO" id="GO:0016787">
    <property type="term" value="F:hydrolase activity"/>
    <property type="evidence" value="ECO:0007669"/>
    <property type="project" value="UniProtKB-KW"/>
</dbReference>
<reference evidence="4" key="1">
    <citation type="submission" date="2018-09" db="EMBL/GenBank/DDBJ databases">
        <title>Genome sequencing of strain 2DFWR-13.</title>
        <authorList>
            <person name="Heo J."/>
            <person name="Kim S.-J."/>
            <person name="Kwon S.-W."/>
        </authorList>
    </citation>
    <scope>NUCLEOTIDE SEQUENCE [LARGE SCALE GENOMIC DNA]</scope>
    <source>
        <strain evidence="4">2DFWR-13</strain>
    </source>
</reference>
<evidence type="ECO:0000256" key="1">
    <source>
        <dbReference type="PIRSR" id="PIRSR005962-1"/>
    </source>
</evidence>
<organism evidence="3 4">
    <name type="scientific">Protaetiibacter intestinalis</name>
    <dbReference type="NCBI Taxonomy" id="2419774"/>
    <lineage>
        <taxon>Bacteria</taxon>
        <taxon>Bacillati</taxon>
        <taxon>Actinomycetota</taxon>
        <taxon>Actinomycetes</taxon>
        <taxon>Micrococcales</taxon>
        <taxon>Microbacteriaceae</taxon>
        <taxon>Protaetiibacter</taxon>
    </lineage>
</organism>
<dbReference type="Gene3D" id="3.30.70.360">
    <property type="match status" value="1"/>
</dbReference>
<dbReference type="Proteomes" id="UP000278886">
    <property type="component" value="Chromosome"/>
</dbReference>
<keyword evidence="3" id="KW-0378">Hydrolase</keyword>
<dbReference type="NCBIfam" id="TIGR01891">
    <property type="entry name" value="amidohydrolases"/>
    <property type="match status" value="1"/>
</dbReference>
<evidence type="ECO:0000259" key="2">
    <source>
        <dbReference type="Pfam" id="PF07687"/>
    </source>
</evidence>
<feature type="binding site" evidence="1">
    <location>
        <position position="100"/>
    </location>
    <ligand>
        <name>Mn(2+)</name>
        <dbReference type="ChEBI" id="CHEBI:29035"/>
        <label>2</label>
    </ligand>
</feature>
<dbReference type="AlphaFoldDB" id="A0A387B7T9"/>
<dbReference type="Pfam" id="PF07687">
    <property type="entry name" value="M20_dimer"/>
    <property type="match status" value="1"/>
</dbReference>
<dbReference type="GO" id="GO:0046872">
    <property type="term" value="F:metal ion binding"/>
    <property type="evidence" value="ECO:0007669"/>
    <property type="project" value="UniProtKB-KW"/>
</dbReference>
<keyword evidence="4" id="KW-1185">Reference proteome</keyword>
<feature type="binding site" evidence="1">
    <location>
        <position position="136"/>
    </location>
    <ligand>
        <name>Mn(2+)</name>
        <dbReference type="ChEBI" id="CHEBI:29035"/>
        <label>2</label>
    </ligand>
</feature>
<dbReference type="PIRSF" id="PIRSF005962">
    <property type="entry name" value="Pept_M20D_amidohydro"/>
    <property type="match status" value="1"/>
</dbReference>
<dbReference type="KEGG" id="lyd:D7I47_06040"/>
<dbReference type="OrthoDB" id="9777385at2"/>
<dbReference type="Pfam" id="PF01546">
    <property type="entry name" value="Peptidase_M20"/>
    <property type="match status" value="1"/>
</dbReference>
<keyword evidence="1" id="KW-0464">Manganese</keyword>
<comment type="cofactor">
    <cofactor evidence="1">
        <name>Mn(2+)</name>
        <dbReference type="ChEBI" id="CHEBI:29035"/>
    </cofactor>
    <text evidence="1">The Mn(2+) ion enhances activity.</text>
</comment>